<dbReference type="GO" id="GO:0032259">
    <property type="term" value="P:methylation"/>
    <property type="evidence" value="ECO:0007669"/>
    <property type="project" value="UniProtKB-KW"/>
</dbReference>
<dbReference type="GeneID" id="4907332"/>
<reference evidence="5" key="1">
    <citation type="journal article" date="2009" name="BMC Genomics">
        <title>The complete genome sequence of Staphylothermus marinus reveals differences in sulfur metabolism among heterotrophic Crenarchaeota.</title>
        <authorList>
            <person name="Anderson I.J."/>
            <person name="Dharmarajan L."/>
            <person name="Rodriguez J."/>
            <person name="Hooper S."/>
            <person name="Porat I."/>
            <person name="Ulrich L.E."/>
            <person name="Elkins J.G."/>
            <person name="Mavromatis K."/>
            <person name="Sun H."/>
            <person name="Land M."/>
            <person name="Lapidus A."/>
            <person name="Lucas S."/>
            <person name="Barry K."/>
            <person name="Huber H."/>
            <person name="Zhulin I.B."/>
            <person name="Whitman W.B."/>
            <person name="Mukhopadhyay B."/>
            <person name="Woese C."/>
            <person name="Bristow J."/>
            <person name="Kyrpides N."/>
        </authorList>
    </citation>
    <scope>NUCLEOTIDE SEQUENCE [LARGE SCALE GENOMIC DNA]</scope>
    <source>
        <strain evidence="5">ATCC 43588 / DSM 3639 / JCM 9404 / F1</strain>
    </source>
</reference>
<accession>A3DND7</accession>
<protein>
    <submittedName>
        <fullName evidence="4">Methyltransferase small</fullName>
    </submittedName>
</protein>
<sequence>MTHYYRKGYPGRKTLIPLTIRGVTLEFVSYTSLFSGREVDKGTYLLLKYIDVPDEGEVLDVGCGYGVIGLTIAKLNPRLKVYMVDINPLAVKITKYNAKLNNLEKQVVVLQGDVYEPVKNLRFNAIYSNPPLSSGMYTVEKIVLEAINYLKPDGFAEFVLARGGEYLVEKARRIYRHVESIRKKGYIILKLKP</sequence>
<dbReference type="InterPro" id="IPR029063">
    <property type="entry name" value="SAM-dependent_MTases_sf"/>
</dbReference>
<evidence type="ECO:0000256" key="2">
    <source>
        <dbReference type="ARBA" id="ARBA00022679"/>
    </source>
</evidence>
<dbReference type="AlphaFoldDB" id="A3DND7"/>
<keyword evidence="2" id="KW-0808">Transferase</keyword>
<dbReference type="OrthoDB" id="4668at2157"/>
<proteinExistence type="predicted"/>
<evidence type="ECO:0000313" key="4">
    <source>
        <dbReference type="EMBL" id="ABN70147.1"/>
    </source>
</evidence>
<dbReference type="RefSeq" id="WP_011839338.1">
    <property type="nucleotide sequence ID" value="NC_009033.1"/>
</dbReference>
<evidence type="ECO:0000313" key="5">
    <source>
        <dbReference type="Proteomes" id="UP000000254"/>
    </source>
</evidence>
<dbReference type="HOGENOM" id="CLU_018398_7_2_2"/>
<keyword evidence="1 4" id="KW-0489">Methyltransferase</keyword>
<dbReference type="GO" id="GO:0008757">
    <property type="term" value="F:S-adenosylmethionine-dependent methyltransferase activity"/>
    <property type="evidence" value="ECO:0007669"/>
    <property type="project" value="InterPro"/>
</dbReference>
<dbReference type="PANTHER" id="PTHR47816">
    <property type="entry name" value="RIBOSOMAL RNA SMALL SUBUNIT METHYLTRANSFERASE C"/>
    <property type="match status" value="1"/>
</dbReference>
<organism evidence="4 5">
    <name type="scientific">Staphylothermus marinus (strain ATCC 43588 / DSM 3639 / JCM 9404 / F1)</name>
    <dbReference type="NCBI Taxonomy" id="399550"/>
    <lineage>
        <taxon>Archaea</taxon>
        <taxon>Thermoproteota</taxon>
        <taxon>Thermoprotei</taxon>
        <taxon>Desulfurococcales</taxon>
        <taxon>Desulfurococcaceae</taxon>
        <taxon>Staphylothermus</taxon>
    </lineage>
</organism>
<dbReference type="KEGG" id="smr:Smar_1049"/>
<keyword evidence="5" id="KW-1185">Reference proteome</keyword>
<evidence type="ECO:0000256" key="1">
    <source>
        <dbReference type="ARBA" id="ARBA00022603"/>
    </source>
</evidence>
<reference evidence="4 5" key="2">
    <citation type="journal article" date="2009" name="Stand. Genomic Sci.">
        <title>Complete genome sequence of Staphylothermus marinus Stetter and Fiala 1986 type strain F1.</title>
        <authorList>
            <person name="Anderson I.J."/>
            <person name="Sun H."/>
            <person name="Lapidus A."/>
            <person name="Copeland A."/>
            <person name="Glavina Del Rio T."/>
            <person name="Tice H."/>
            <person name="Dalin E."/>
            <person name="Lucas S."/>
            <person name="Barry K."/>
            <person name="Land M."/>
            <person name="Richardson P."/>
            <person name="Huber H."/>
            <person name="Kyrpides N.C."/>
        </authorList>
    </citation>
    <scope>NUCLEOTIDE SEQUENCE [LARGE SCALE GENOMIC DNA]</scope>
    <source>
        <strain evidence="5">ATCC 43588 / DSM 3639 / JCM 9404 / F1</strain>
    </source>
</reference>
<dbReference type="Proteomes" id="UP000000254">
    <property type="component" value="Chromosome"/>
</dbReference>
<dbReference type="InterPro" id="IPR007848">
    <property type="entry name" value="Small_mtfrase_dom"/>
</dbReference>
<dbReference type="SUPFAM" id="SSF53335">
    <property type="entry name" value="S-adenosyl-L-methionine-dependent methyltransferases"/>
    <property type="match status" value="1"/>
</dbReference>
<dbReference type="eggNOG" id="arCOG00110">
    <property type="taxonomic scope" value="Archaea"/>
</dbReference>
<dbReference type="CDD" id="cd02440">
    <property type="entry name" value="AdoMet_MTases"/>
    <property type="match status" value="1"/>
</dbReference>
<dbReference type="Pfam" id="PF05175">
    <property type="entry name" value="MTS"/>
    <property type="match status" value="1"/>
</dbReference>
<gene>
    <name evidence="4" type="ordered locus">Smar_1049</name>
</gene>
<dbReference type="Gene3D" id="3.40.50.150">
    <property type="entry name" value="Vaccinia Virus protein VP39"/>
    <property type="match status" value="1"/>
</dbReference>
<evidence type="ECO:0000259" key="3">
    <source>
        <dbReference type="Pfam" id="PF05175"/>
    </source>
</evidence>
<dbReference type="PANTHER" id="PTHR47816:SF4">
    <property type="entry name" value="RIBOSOMAL RNA SMALL SUBUNIT METHYLTRANSFERASE C"/>
    <property type="match status" value="1"/>
</dbReference>
<dbReference type="InterPro" id="IPR046977">
    <property type="entry name" value="RsmC/RlmG"/>
</dbReference>
<name>A3DND7_STAMF</name>
<dbReference type="EMBL" id="CP000575">
    <property type="protein sequence ID" value="ABN70147.1"/>
    <property type="molecule type" value="Genomic_DNA"/>
</dbReference>
<feature type="domain" description="Methyltransferase small" evidence="3">
    <location>
        <begin position="25"/>
        <end position="189"/>
    </location>
</feature>
<dbReference type="STRING" id="399550.Smar_1049"/>